<feature type="region of interest" description="Disordered" evidence="1">
    <location>
        <begin position="34"/>
        <end position="100"/>
    </location>
</feature>
<proteinExistence type="predicted"/>
<evidence type="ECO:0000313" key="3">
    <source>
        <dbReference type="Proteomes" id="UP000184188"/>
    </source>
</evidence>
<dbReference type="OrthoDB" id="4201296at2759"/>
<organism evidence="2 3">
    <name type="scientific">Penicilliopsis zonata CBS 506.65</name>
    <dbReference type="NCBI Taxonomy" id="1073090"/>
    <lineage>
        <taxon>Eukaryota</taxon>
        <taxon>Fungi</taxon>
        <taxon>Dikarya</taxon>
        <taxon>Ascomycota</taxon>
        <taxon>Pezizomycotina</taxon>
        <taxon>Eurotiomycetes</taxon>
        <taxon>Eurotiomycetidae</taxon>
        <taxon>Eurotiales</taxon>
        <taxon>Aspergillaceae</taxon>
        <taxon>Penicilliopsis</taxon>
    </lineage>
</organism>
<gene>
    <name evidence="2" type="ORF">ASPZODRAFT_11968</name>
</gene>
<dbReference type="EMBL" id="KV878336">
    <property type="protein sequence ID" value="OJJ51123.1"/>
    <property type="molecule type" value="Genomic_DNA"/>
</dbReference>
<keyword evidence="3" id="KW-1185">Reference proteome</keyword>
<evidence type="ECO:0000313" key="2">
    <source>
        <dbReference type="EMBL" id="OJJ51123.1"/>
    </source>
</evidence>
<dbReference type="GeneID" id="34607693"/>
<feature type="compositionally biased region" description="Low complexity" evidence="1">
    <location>
        <begin position="48"/>
        <end position="59"/>
    </location>
</feature>
<accession>A0A1L9SVN7</accession>
<reference evidence="3" key="1">
    <citation type="journal article" date="2017" name="Genome Biol.">
        <title>Comparative genomics reveals high biological diversity and specific adaptations in the industrially and medically important fungal genus Aspergillus.</title>
        <authorList>
            <person name="de Vries R.P."/>
            <person name="Riley R."/>
            <person name="Wiebenga A."/>
            <person name="Aguilar-Osorio G."/>
            <person name="Amillis S."/>
            <person name="Uchima C.A."/>
            <person name="Anderluh G."/>
            <person name="Asadollahi M."/>
            <person name="Askin M."/>
            <person name="Barry K."/>
            <person name="Battaglia E."/>
            <person name="Bayram O."/>
            <person name="Benocci T."/>
            <person name="Braus-Stromeyer S.A."/>
            <person name="Caldana C."/>
            <person name="Canovas D."/>
            <person name="Cerqueira G.C."/>
            <person name="Chen F."/>
            <person name="Chen W."/>
            <person name="Choi C."/>
            <person name="Clum A."/>
            <person name="Dos Santos R.A."/>
            <person name="Damasio A.R."/>
            <person name="Diallinas G."/>
            <person name="Emri T."/>
            <person name="Fekete E."/>
            <person name="Flipphi M."/>
            <person name="Freyberg S."/>
            <person name="Gallo A."/>
            <person name="Gournas C."/>
            <person name="Habgood R."/>
            <person name="Hainaut M."/>
            <person name="Harispe M.L."/>
            <person name="Henrissat B."/>
            <person name="Hilden K.S."/>
            <person name="Hope R."/>
            <person name="Hossain A."/>
            <person name="Karabika E."/>
            <person name="Karaffa L."/>
            <person name="Karanyi Z."/>
            <person name="Krasevec N."/>
            <person name="Kuo A."/>
            <person name="Kusch H."/>
            <person name="LaButti K."/>
            <person name="Lagendijk E.L."/>
            <person name="Lapidus A."/>
            <person name="Levasseur A."/>
            <person name="Lindquist E."/>
            <person name="Lipzen A."/>
            <person name="Logrieco A.F."/>
            <person name="MacCabe A."/>
            <person name="Maekelae M.R."/>
            <person name="Malavazi I."/>
            <person name="Melin P."/>
            <person name="Meyer V."/>
            <person name="Mielnichuk N."/>
            <person name="Miskei M."/>
            <person name="Molnar A.P."/>
            <person name="Mule G."/>
            <person name="Ngan C.Y."/>
            <person name="Orejas M."/>
            <person name="Orosz E."/>
            <person name="Ouedraogo J.P."/>
            <person name="Overkamp K.M."/>
            <person name="Park H.-S."/>
            <person name="Perrone G."/>
            <person name="Piumi F."/>
            <person name="Punt P.J."/>
            <person name="Ram A.F."/>
            <person name="Ramon A."/>
            <person name="Rauscher S."/>
            <person name="Record E."/>
            <person name="Riano-Pachon D.M."/>
            <person name="Robert V."/>
            <person name="Roehrig J."/>
            <person name="Ruller R."/>
            <person name="Salamov A."/>
            <person name="Salih N.S."/>
            <person name="Samson R.A."/>
            <person name="Sandor E."/>
            <person name="Sanguinetti M."/>
            <person name="Schuetze T."/>
            <person name="Sepcic K."/>
            <person name="Shelest E."/>
            <person name="Sherlock G."/>
            <person name="Sophianopoulou V."/>
            <person name="Squina F.M."/>
            <person name="Sun H."/>
            <person name="Susca A."/>
            <person name="Todd R.B."/>
            <person name="Tsang A."/>
            <person name="Unkles S.E."/>
            <person name="van de Wiele N."/>
            <person name="van Rossen-Uffink D."/>
            <person name="Oliveira J.V."/>
            <person name="Vesth T.C."/>
            <person name="Visser J."/>
            <person name="Yu J.-H."/>
            <person name="Zhou M."/>
            <person name="Andersen M.R."/>
            <person name="Archer D.B."/>
            <person name="Baker S.E."/>
            <person name="Benoit I."/>
            <person name="Brakhage A.A."/>
            <person name="Braus G.H."/>
            <person name="Fischer R."/>
            <person name="Frisvad J.C."/>
            <person name="Goldman G.H."/>
            <person name="Houbraken J."/>
            <person name="Oakley B."/>
            <person name="Pocsi I."/>
            <person name="Scazzocchio C."/>
            <person name="Seiboth B."/>
            <person name="vanKuyk P.A."/>
            <person name="Wortman J."/>
            <person name="Dyer P.S."/>
            <person name="Grigoriev I.V."/>
        </authorList>
    </citation>
    <scope>NUCLEOTIDE SEQUENCE [LARGE SCALE GENOMIC DNA]</scope>
    <source>
        <strain evidence="3">CBS 506.65</strain>
    </source>
</reference>
<feature type="compositionally biased region" description="Polar residues" evidence="1">
    <location>
        <begin position="38"/>
        <end position="47"/>
    </location>
</feature>
<dbReference type="STRING" id="1073090.A0A1L9SVN7"/>
<feature type="compositionally biased region" description="Basic and acidic residues" evidence="1">
    <location>
        <begin position="61"/>
        <end position="74"/>
    </location>
</feature>
<dbReference type="Proteomes" id="UP000184188">
    <property type="component" value="Unassembled WGS sequence"/>
</dbReference>
<dbReference type="AlphaFoldDB" id="A0A1L9SVN7"/>
<dbReference type="VEuPathDB" id="FungiDB:ASPZODRAFT_11968"/>
<evidence type="ECO:0000256" key="1">
    <source>
        <dbReference type="SAM" id="MobiDB-lite"/>
    </source>
</evidence>
<name>A0A1L9SVN7_9EURO</name>
<dbReference type="RefSeq" id="XP_022585633.1">
    <property type="nucleotide sequence ID" value="XM_022721228.1"/>
</dbReference>
<protein>
    <submittedName>
        <fullName evidence="2">Uncharacterized protein</fullName>
    </submittedName>
</protein>
<sequence length="100" mass="11011">MRDMPSRFVEILDSSDGAVRISDADVRLEDILAGYQEAPTTPTGRARSSTQSSSKASFSFLDRDRGTERAERDGPPTSTSPAQQRWKRLGGILHARRSST</sequence>